<dbReference type="Gene3D" id="3.40.250.10">
    <property type="entry name" value="Rhodanese-like domain"/>
    <property type="match status" value="1"/>
</dbReference>
<dbReference type="InterPro" id="IPR040503">
    <property type="entry name" value="TRHO_N"/>
</dbReference>
<reference evidence="2" key="1">
    <citation type="submission" date="2020-04" db="EMBL/GenBank/DDBJ databases">
        <authorList>
            <person name="Zhang T."/>
        </authorList>
    </citation>
    <scope>NUCLEOTIDE SEQUENCE</scope>
    <source>
        <strain evidence="2">HKST-UBA16</strain>
    </source>
</reference>
<evidence type="ECO:0000313" key="2">
    <source>
        <dbReference type="EMBL" id="MCA9375210.1"/>
    </source>
</evidence>
<dbReference type="InterPro" id="IPR036873">
    <property type="entry name" value="Rhodanese-like_dom_sf"/>
</dbReference>
<evidence type="ECO:0000259" key="1">
    <source>
        <dbReference type="PROSITE" id="PS50206"/>
    </source>
</evidence>
<reference evidence="2" key="2">
    <citation type="journal article" date="2021" name="Microbiome">
        <title>Successional dynamics and alternative stable states in a saline activated sludge microbial community over 9 years.</title>
        <authorList>
            <person name="Wang Y."/>
            <person name="Ye J."/>
            <person name="Ju F."/>
            <person name="Liu L."/>
            <person name="Boyd J.A."/>
            <person name="Deng Y."/>
            <person name="Parks D.H."/>
            <person name="Jiang X."/>
            <person name="Yin X."/>
            <person name="Woodcroft B.J."/>
            <person name="Tyson G.W."/>
            <person name="Hugenholtz P."/>
            <person name="Polz M.F."/>
            <person name="Zhang T."/>
        </authorList>
    </citation>
    <scope>NUCLEOTIDE SEQUENCE</scope>
    <source>
        <strain evidence="2">HKST-UBA16</strain>
    </source>
</reference>
<dbReference type="PROSITE" id="PS50206">
    <property type="entry name" value="RHODANESE_3"/>
    <property type="match status" value="1"/>
</dbReference>
<dbReference type="InterPro" id="IPR001763">
    <property type="entry name" value="Rhodanese-like_dom"/>
</dbReference>
<dbReference type="Proteomes" id="UP000748332">
    <property type="component" value="Unassembled WGS sequence"/>
</dbReference>
<accession>A0A955HY68</accession>
<dbReference type="AlphaFoldDB" id="A0A955HY68"/>
<dbReference type="PANTHER" id="PTHR43268">
    <property type="entry name" value="THIOSULFATE SULFURTRANSFERASE/RHODANESE-LIKE DOMAIN-CONTAINING PROTEIN 2"/>
    <property type="match status" value="1"/>
</dbReference>
<dbReference type="Pfam" id="PF17773">
    <property type="entry name" value="UPF0176_N"/>
    <property type="match status" value="1"/>
</dbReference>
<name>A0A955HY68_9BACT</name>
<dbReference type="InterPro" id="IPR020936">
    <property type="entry name" value="TrhO"/>
</dbReference>
<dbReference type="PANTHER" id="PTHR43268:SF3">
    <property type="entry name" value="RHODANESE-LIKE DOMAIN-CONTAINING PROTEIN 7-RELATED"/>
    <property type="match status" value="1"/>
</dbReference>
<dbReference type="Gene3D" id="3.30.70.100">
    <property type="match status" value="1"/>
</dbReference>
<organism evidence="2 3">
    <name type="scientific">Candidatus Dojkabacteria bacterium</name>
    <dbReference type="NCBI Taxonomy" id="2099670"/>
    <lineage>
        <taxon>Bacteria</taxon>
        <taxon>Candidatus Dojkabacteria</taxon>
    </lineage>
</organism>
<comment type="caution">
    <text evidence="2">The sequence shown here is derived from an EMBL/GenBank/DDBJ whole genome shotgun (WGS) entry which is preliminary data.</text>
</comment>
<evidence type="ECO:0000313" key="3">
    <source>
        <dbReference type="Proteomes" id="UP000748332"/>
    </source>
</evidence>
<protein>
    <recommendedName>
        <fullName evidence="1">Rhodanese domain-containing protein</fullName>
    </recommendedName>
</protein>
<sequence length="167" mass="19226">MKYQVLLFYKYITIHDPKAEMLRQKKLCQKHNLKCRIIVAKEGINGTLEGLTGNTQAYIDEMSADERFTDIHWKKSVGTGNAFPRINVKVRPEIVTLGLGDKDIDPNATSGKYITAEELHELYESGKEFYVIDMRNDYEQAIGHFEDAILMPVSNFREIPDKLNEIE</sequence>
<dbReference type="EMBL" id="JAGQLM010000114">
    <property type="protein sequence ID" value="MCA9375210.1"/>
    <property type="molecule type" value="Genomic_DNA"/>
</dbReference>
<gene>
    <name evidence="2" type="ORF">KC622_02680</name>
</gene>
<proteinExistence type="predicted"/>
<dbReference type="SUPFAM" id="SSF52821">
    <property type="entry name" value="Rhodanese/Cell cycle control phosphatase"/>
    <property type="match status" value="1"/>
</dbReference>
<feature type="non-terminal residue" evidence="2">
    <location>
        <position position="167"/>
    </location>
</feature>
<feature type="domain" description="Rhodanese" evidence="1">
    <location>
        <begin position="125"/>
        <end position="166"/>
    </location>
</feature>